<name>A0ABV0CWV5_9SPHN</name>
<evidence type="ECO:0000313" key="2">
    <source>
        <dbReference type="Proteomes" id="UP001484535"/>
    </source>
</evidence>
<accession>A0ABV0CWV5</accession>
<gene>
    <name evidence="1" type="ORF">ABDJ38_09255</name>
</gene>
<dbReference type="EMBL" id="JBDLBR010000003">
    <property type="protein sequence ID" value="MEN7537357.1"/>
    <property type="molecule type" value="Genomic_DNA"/>
</dbReference>
<reference evidence="1 2" key="1">
    <citation type="submission" date="2024-05" db="EMBL/GenBank/DDBJ databases">
        <authorList>
            <person name="Park S."/>
        </authorList>
    </citation>
    <scope>NUCLEOTIDE SEQUENCE [LARGE SCALE GENOMIC DNA]</scope>
    <source>
        <strain evidence="1 2">DGU5</strain>
    </source>
</reference>
<proteinExistence type="predicted"/>
<organism evidence="1 2">
    <name type="scientific">Aurantiacibacter flavus</name>
    <dbReference type="NCBI Taxonomy" id="3145232"/>
    <lineage>
        <taxon>Bacteria</taxon>
        <taxon>Pseudomonadati</taxon>
        <taxon>Pseudomonadota</taxon>
        <taxon>Alphaproteobacteria</taxon>
        <taxon>Sphingomonadales</taxon>
        <taxon>Erythrobacteraceae</taxon>
        <taxon>Aurantiacibacter</taxon>
    </lineage>
</organism>
<keyword evidence="2" id="KW-1185">Reference proteome</keyword>
<sequence length="79" mass="8796">MTTIAVRASRSSTDNEAIYDEAVKACQALQEQLASAVRSEYPPQQAEELLTMLDDQAKPNFLNMLQRIRADRAARGAQQ</sequence>
<evidence type="ECO:0000313" key="1">
    <source>
        <dbReference type="EMBL" id="MEN7537357.1"/>
    </source>
</evidence>
<comment type="caution">
    <text evidence="1">The sequence shown here is derived from an EMBL/GenBank/DDBJ whole genome shotgun (WGS) entry which is preliminary data.</text>
</comment>
<dbReference type="Proteomes" id="UP001484535">
    <property type="component" value="Unassembled WGS sequence"/>
</dbReference>
<protein>
    <submittedName>
        <fullName evidence="1">Uncharacterized protein</fullName>
    </submittedName>
</protein>